<dbReference type="CDD" id="cd08977">
    <property type="entry name" value="SusD"/>
    <property type="match status" value="1"/>
</dbReference>
<keyword evidence="4" id="KW-0472">Membrane</keyword>
<keyword evidence="8" id="KW-0614">Plasmid</keyword>
<proteinExistence type="inferred from homology"/>
<dbReference type="Gene3D" id="1.25.40.390">
    <property type="match status" value="1"/>
</dbReference>
<geneLocation type="plasmid" evidence="8 9">
    <name>pPP1</name>
</geneLocation>
<evidence type="ECO:0000313" key="9">
    <source>
        <dbReference type="Proteomes" id="UP001354989"/>
    </source>
</evidence>
<feature type="domain" description="RagB/SusD" evidence="6">
    <location>
        <begin position="314"/>
        <end position="521"/>
    </location>
</feature>
<dbReference type="Proteomes" id="UP001354989">
    <property type="component" value="Plasmid pPP1"/>
</dbReference>
<dbReference type="RefSeq" id="WP_338398502.1">
    <property type="nucleotide sequence ID" value="NZ_AP025293.1"/>
</dbReference>
<protein>
    <submittedName>
        <fullName evidence="8">Membrane protein</fullName>
    </submittedName>
</protein>
<gene>
    <name evidence="8" type="ORF">PEPS_29700</name>
</gene>
<sequence length="522" mass="59557">MKVRYIIALFIAAFLVQSCGSSFLEDAKVQRDLFKEYFYKTEDDAKLAVNAMYSPLHWYGLFKRHRYLLGYMAGDCIPTSGAGQVQAYHEFKFGPSDNELVAEAWTTCYAGIGRANLVLERVPEIPFEDEKIQQRYLAEAHFMRAFYYFNLVRMYGDVPLYTRSYSGDLDDPLLVPERTDASVIYDLIEEDLLKAKGILPAEYPTADIGRPTSGAATGYLGKVFLFRKKYAEAVKEFKEIKDGLHGMYDLVPFDQIWGVANNNNKESIFEIQYLAGFGTPWPNGDNTAASKSNWVATAVSPGSGSFANALPSEEVNDFFNMYPEENQLRRYYTIARSGDVWQSWNPIREDPTAEVVISEDEVIGAQWNARTKDKPYGYFSGIRKFAEGPDDRRGFNQCPNNYAPMRYADVLLMLAEAENELNGPTALAYESINMVRSRAQVDPIPAGLGKDEFFEKVVVERRLELTFEWHRFFDLVRWMDHPNRPEIGKAENMPGFVVGRNEVLPIPQNEIQTNPNLKQNNY</sequence>
<dbReference type="Pfam" id="PF07980">
    <property type="entry name" value="SusD_RagB"/>
    <property type="match status" value="1"/>
</dbReference>
<name>A0ABM7VI95_9BACT</name>
<feature type="domain" description="SusD-like N-terminal" evidence="7">
    <location>
        <begin position="97"/>
        <end position="225"/>
    </location>
</feature>
<evidence type="ECO:0000256" key="3">
    <source>
        <dbReference type="ARBA" id="ARBA00022729"/>
    </source>
</evidence>
<evidence type="ECO:0000259" key="6">
    <source>
        <dbReference type="Pfam" id="PF07980"/>
    </source>
</evidence>
<dbReference type="InterPro" id="IPR011990">
    <property type="entry name" value="TPR-like_helical_dom_sf"/>
</dbReference>
<evidence type="ECO:0000256" key="4">
    <source>
        <dbReference type="ARBA" id="ARBA00023136"/>
    </source>
</evidence>
<dbReference type="InterPro" id="IPR012944">
    <property type="entry name" value="SusD_RagB_dom"/>
</dbReference>
<comment type="subcellular location">
    <subcellularLocation>
        <location evidence="1">Cell outer membrane</location>
    </subcellularLocation>
</comment>
<dbReference type="SUPFAM" id="SSF48452">
    <property type="entry name" value="TPR-like"/>
    <property type="match status" value="1"/>
</dbReference>
<evidence type="ECO:0000256" key="2">
    <source>
        <dbReference type="ARBA" id="ARBA00006275"/>
    </source>
</evidence>
<dbReference type="EMBL" id="AP025293">
    <property type="protein sequence ID" value="BDD00690.1"/>
    <property type="molecule type" value="Genomic_DNA"/>
</dbReference>
<evidence type="ECO:0000256" key="5">
    <source>
        <dbReference type="ARBA" id="ARBA00023237"/>
    </source>
</evidence>
<keyword evidence="9" id="KW-1185">Reference proteome</keyword>
<keyword evidence="3" id="KW-0732">Signal</keyword>
<evidence type="ECO:0000313" key="8">
    <source>
        <dbReference type="EMBL" id="BDD00690.1"/>
    </source>
</evidence>
<dbReference type="PROSITE" id="PS51257">
    <property type="entry name" value="PROKAR_LIPOPROTEIN"/>
    <property type="match status" value="1"/>
</dbReference>
<dbReference type="InterPro" id="IPR033985">
    <property type="entry name" value="SusD-like_N"/>
</dbReference>
<comment type="similarity">
    <text evidence="2">Belongs to the SusD family.</text>
</comment>
<accession>A0ABM7VI95</accession>
<reference evidence="8 9" key="1">
    <citation type="submission" date="2021-12" db="EMBL/GenBank/DDBJ databases">
        <title>Genome sequencing of bacteria with rrn-lacking chromosome and rrn-plasmid.</title>
        <authorList>
            <person name="Anda M."/>
            <person name="Iwasaki W."/>
        </authorList>
    </citation>
    <scope>NUCLEOTIDE SEQUENCE [LARGE SCALE GENOMIC DNA]</scope>
    <source>
        <strain evidence="8 9">NBRC 101262</strain>
        <plasmid evidence="8 9">pPP1</plasmid>
    </source>
</reference>
<organism evidence="8 9">
    <name type="scientific">Persicobacter psychrovividus</name>
    <dbReference type="NCBI Taxonomy" id="387638"/>
    <lineage>
        <taxon>Bacteria</taxon>
        <taxon>Pseudomonadati</taxon>
        <taxon>Bacteroidota</taxon>
        <taxon>Cytophagia</taxon>
        <taxon>Cytophagales</taxon>
        <taxon>Persicobacteraceae</taxon>
        <taxon>Persicobacter</taxon>
    </lineage>
</organism>
<dbReference type="Pfam" id="PF14322">
    <property type="entry name" value="SusD-like_3"/>
    <property type="match status" value="1"/>
</dbReference>
<keyword evidence="5" id="KW-0998">Cell outer membrane</keyword>
<evidence type="ECO:0000256" key="1">
    <source>
        <dbReference type="ARBA" id="ARBA00004442"/>
    </source>
</evidence>
<evidence type="ECO:0000259" key="7">
    <source>
        <dbReference type="Pfam" id="PF14322"/>
    </source>
</evidence>